<dbReference type="PANTHER" id="PTHR34978">
    <property type="entry name" value="POSSIBLE SENSOR-TRANSDUCER PROTEIN BLAR"/>
    <property type="match status" value="1"/>
</dbReference>
<dbReference type="InterPro" id="IPR004155">
    <property type="entry name" value="PBS_lyase_HEAT"/>
</dbReference>
<dbReference type="InterPro" id="IPR008756">
    <property type="entry name" value="Peptidase_M56"/>
</dbReference>
<sequence>MIGPLAEYALKSSLVLVTCGAVSWMLRHRSSALRHALWSAALAATIILGPLSAVTPPLKIPLFPRAIAAATTRNHSGGRGTMPAGEAARATLPEHVVSPSRPVHGRSRVDGSTLIRAISAVAPIAWLIGVMAQLGRMLTSRVRLRRLRKQAARIVAPRFQALIGEIGRGIRMTGEVELLSSGRVRTPVAFGILRPAVVLPAGADSWSNTRLRIVLTHELAHIRRRDALTHVIGELAGAIHWYNPLVWYAVDRLILERERACDDEVVQGGTPGIDYAHHLVSLARHMVARPGHLRNALTVAHAVNLDRRVKALLMPALRRGRLTPAQGGVITAHFVAAVFALTLVGPVSPSVEGAAASLAERPRPLPVGISAPRRLTSPDRRRELPPRSSAPPSRIHSEPVAESQPVAPPSTSGARAGEHPDPEPEPEPHTADALADPRSEVIEIANPRALWPSDQEINTSSERHFIERLRAAAEHEKTFEYDFVRERAEWALTRVRGAAIVAPLVEALGDRDWRVQANAAWALAAIDALEAARSILPLLEHENWRVRAQAASSLLDLGATLNLDLLSRLSRDPAWQVRISVVEFLRRAGGPEAQELLDRMACVPHGGTRMEVEAARAEFGAR</sequence>
<feature type="compositionally biased region" description="Basic and acidic residues" evidence="1">
    <location>
        <begin position="416"/>
        <end position="434"/>
    </location>
</feature>
<evidence type="ECO:0000256" key="1">
    <source>
        <dbReference type="SAM" id="MobiDB-lite"/>
    </source>
</evidence>
<name>A0A538SK31_UNCEI</name>
<reference evidence="3 4" key="1">
    <citation type="journal article" date="2019" name="Nat. Microbiol.">
        <title>Mediterranean grassland soil C-N compound turnover is dependent on rainfall and depth, and is mediated by genomically divergent microorganisms.</title>
        <authorList>
            <person name="Diamond S."/>
            <person name="Andeer P.F."/>
            <person name="Li Z."/>
            <person name="Crits-Christoph A."/>
            <person name="Burstein D."/>
            <person name="Anantharaman K."/>
            <person name="Lane K.R."/>
            <person name="Thomas B.C."/>
            <person name="Pan C."/>
            <person name="Northen T.R."/>
            <person name="Banfield J.F."/>
        </authorList>
    </citation>
    <scope>NUCLEOTIDE SEQUENCE [LARGE SCALE GENOMIC DNA]</scope>
    <source>
        <strain evidence="3">WS_3</strain>
    </source>
</reference>
<dbReference type="EMBL" id="VBOT01000056">
    <property type="protein sequence ID" value="TMQ51728.1"/>
    <property type="molecule type" value="Genomic_DNA"/>
</dbReference>
<dbReference type="Pfam" id="PF13646">
    <property type="entry name" value="HEAT_2"/>
    <property type="match status" value="1"/>
</dbReference>
<dbReference type="Proteomes" id="UP000320184">
    <property type="component" value="Unassembled WGS sequence"/>
</dbReference>
<dbReference type="InterPro" id="IPR011989">
    <property type="entry name" value="ARM-like"/>
</dbReference>
<organism evidence="3 4">
    <name type="scientific">Eiseniibacteriota bacterium</name>
    <dbReference type="NCBI Taxonomy" id="2212470"/>
    <lineage>
        <taxon>Bacteria</taxon>
        <taxon>Candidatus Eiseniibacteriota</taxon>
    </lineage>
</organism>
<dbReference type="AlphaFoldDB" id="A0A538SK31"/>
<evidence type="ECO:0000259" key="2">
    <source>
        <dbReference type="Pfam" id="PF05569"/>
    </source>
</evidence>
<gene>
    <name evidence="3" type="ORF">E6K73_05025</name>
</gene>
<dbReference type="CDD" id="cd07341">
    <property type="entry name" value="M56_BlaR1_MecR1_like"/>
    <property type="match status" value="1"/>
</dbReference>
<proteinExistence type="predicted"/>
<feature type="compositionally biased region" description="Basic and acidic residues" evidence="1">
    <location>
        <begin position="376"/>
        <end position="385"/>
    </location>
</feature>
<dbReference type="SUPFAM" id="SSF48371">
    <property type="entry name" value="ARM repeat"/>
    <property type="match status" value="1"/>
</dbReference>
<dbReference type="Gene3D" id="1.25.10.10">
    <property type="entry name" value="Leucine-rich Repeat Variant"/>
    <property type="match status" value="1"/>
</dbReference>
<comment type="caution">
    <text evidence="3">The sequence shown here is derived from an EMBL/GenBank/DDBJ whole genome shotgun (WGS) entry which is preliminary data.</text>
</comment>
<evidence type="ECO:0000313" key="4">
    <source>
        <dbReference type="Proteomes" id="UP000320184"/>
    </source>
</evidence>
<feature type="region of interest" description="Disordered" evidence="1">
    <location>
        <begin position="364"/>
        <end position="434"/>
    </location>
</feature>
<dbReference type="SMART" id="SM00567">
    <property type="entry name" value="EZ_HEAT"/>
    <property type="match status" value="4"/>
</dbReference>
<dbReference type="InterPro" id="IPR052173">
    <property type="entry name" value="Beta-lactam_resp_regulator"/>
</dbReference>
<dbReference type="Pfam" id="PF05569">
    <property type="entry name" value="Peptidase_M56"/>
    <property type="match status" value="1"/>
</dbReference>
<dbReference type="PANTHER" id="PTHR34978:SF3">
    <property type="entry name" value="SLR0241 PROTEIN"/>
    <property type="match status" value="1"/>
</dbReference>
<feature type="domain" description="Peptidase M56" evidence="2">
    <location>
        <begin position="7"/>
        <end position="312"/>
    </location>
</feature>
<protein>
    <recommendedName>
        <fullName evidence="2">Peptidase M56 domain-containing protein</fullName>
    </recommendedName>
</protein>
<dbReference type="InterPro" id="IPR016024">
    <property type="entry name" value="ARM-type_fold"/>
</dbReference>
<evidence type="ECO:0000313" key="3">
    <source>
        <dbReference type="EMBL" id="TMQ51728.1"/>
    </source>
</evidence>
<accession>A0A538SK31</accession>